<reference evidence="2" key="1">
    <citation type="submission" date="2014-12" db="EMBL/GenBank/DDBJ databases">
        <title>Insight into the proteome of Arion vulgaris.</title>
        <authorList>
            <person name="Aradska J."/>
            <person name="Bulat T."/>
            <person name="Smidak R."/>
            <person name="Sarate P."/>
            <person name="Gangsoo J."/>
            <person name="Sialana F."/>
            <person name="Bilban M."/>
            <person name="Lubec G."/>
        </authorList>
    </citation>
    <scope>NUCLEOTIDE SEQUENCE</scope>
    <source>
        <tissue evidence="2">Skin</tissue>
    </source>
</reference>
<organism evidence="2">
    <name type="scientific">Arion vulgaris</name>
    <dbReference type="NCBI Taxonomy" id="1028688"/>
    <lineage>
        <taxon>Eukaryota</taxon>
        <taxon>Metazoa</taxon>
        <taxon>Spiralia</taxon>
        <taxon>Lophotrochozoa</taxon>
        <taxon>Mollusca</taxon>
        <taxon>Gastropoda</taxon>
        <taxon>Heterobranchia</taxon>
        <taxon>Euthyneura</taxon>
        <taxon>Panpulmonata</taxon>
        <taxon>Eupulmonata</taxon>
        <taxon>Stylommatophora</taxon>
        <taxon>Helicina</taxon>
        <taxon>Arionoidea</taxon>
        <taxon>Arionidae</taxon>
        <taxon>Arion</taxon>
    </lineage>
</organism>
<accession>A0A0B6YAP5</accession>
<feature type="compositionally biased region" description="Basic and acidic residues" evidence="1">
    <location>
        <begin position="43"/>
        <end position="58"/>
    </location>
</feature>
<feature type="non-terminal residue" evidence="2">
    <location>
        <position position="1"/>
    </location>
</feature>
<proteinExistence type="predicted"/>
<feature type="region of interest" description="Disordered" evidence="1">
    <location>
        <begin position="41"/>
        <end position="75"/>
    </location>
</feature>
<sequence length="75" mass="8517">DNNYTYHDSGHYLLSWTYSPLAMRIGFGNMNKCKLMDTTYKAPTHDHPHISPTNDHHGSPHKTSSHKPHKPSSSC</sequence>
<dbReference type="EMBL" id="HACG01006532">
    <property type="protein sequence ID" value="CEK53397.1"/>
    <property type="molecule type" value="Transcribed_RNA"/>
</dbReference>
<gene>
    <name evidence="2" type="primary">ORF20165</name>
</gene>
<evidence type="ECO:0000313" key="2">
    <source>
        <dbReference type="EMBL" id="CEK53397.1"/>
    </source>
</evidence>
<feature type="non-terminal residue" evidence="2">
    <location>
        <position position="75"/>
    </location>
</feature>
<dbReference type="AlphaFoldDB" id="A0A0B6YAP5"/>
<evidence type="ECO:0000256" key="1">
    <source>
        <dbReference type="SAM" id="MobiDB-lite"/>
    </source>
</evidence>
<protein>
    <submittedName>
        <fullName evidence="2">Uncharacterized protein</fullName>
    </submittedName>
</protein>
<feature type="compositionally biased region" description="Basic residues" evidence="1">
    <location>
        <begin position="59"/>
        <end position="75"/>
    </location>
</feature>
<name>A0A0B6YAP5_9EUPU</name>